<name>A0ABS8S648_DATST</name>
<accession>A0ABS8S648</accession>
<proteinExistence type="predicted"/>
<feature type="region of interest" description="Disordered" evidence="2">
    <location>
        <begin position="57"/>
        <end position="80"/>
    </location>
</feature>
<evidence type="ECO:0000256" key="1">
    <source>
        <dbReference type="SAM" id="Coils"/>
    </source>
</evidence>
<reference evidence="3 4" key="1">
    <citation type="journal article" date="2021" name="BMC Genomics">
        <title>Datura genome reveals duplications of psychoactive alkaloid biosynthetic genes and high mutation rate following tissue culture.</title>
        <authorList>
            <person name="Rajewski A."/>
            <person name="Carter-House D."/>
            <person name="Stajich J."/>
            <person name="Litt A."/>
        </authorList>
    </citation>
    <scope>NUCLEOTIDE SEQUENCE [LARGE SCALE GENOMIC DNA]</scope>
    <source>
        <strain evidence="3">AR-01</strain>
    </source>
</reference>
<gene>
    <name evidence="3" type="ORF">HAX54_024966</name>
</gene>
<sequence>MLATKNLQRWLNEIKEKELRYEKLESSLAFVRGQSAFFETLAYRDSEIGALRTSVDEGMSTTGVNGQGEVGTRGGIEKEE</sequence>
<dbReference type="Proteomes" id="UP000823775">
    <property type="component" value="Unassembled WGS sequence"/>
</dbReference>
<evidence type="ECO:0000256" key="2">
    <source>
        <dbReference type="SAM" id="MobiDB-lite"/>
    </source>
</evidence>
<comment type="caution">
    <text evidence="3">The sequence shown here is derived from an EMBL/GenBank/DDBJ whole genome shotgun (WGS) entry which is preliminary data.</text>
</comment>
<evidence type="ECO:0000313" key="4">
    <source>
        <dbReference type="Proteomes" id="UP000823775"/>
    </source>
</evidence>
<evidence type="ECO:0000313" key="3">
    <source>
        <dbReference type="EMBL" id="MCD7454474.1"/>
    </source>
</evidence>
<feature type="compositionally biased region" description="Gly residues" evidence="2">
    <location>
        <begin position="65"/>
        <end position="74"/>
    </location>
</feature>
<keyword evidence="4" id="KW-1185">Reference proteome</keyword>
<organism evidence="3 4">
    <name type="scientific">Datura stramonium</name>
    <name type="common">Jimsonweed</name>
    <name type="synonym">Common thornapple</name>
    <dbReference type="NCBI Taxonomy" id="4076"/>
    <lineage>
        <taxon>Eukaryota</taxon>
        <taxon>Viridiplantae</taxon>
        <taxon>Streptophyta</taxon>
        <taxon>Embryophyta</taxon>
        <taxon>Tracheophyta</taxon>
        <taxon>Spermatophyta</taxon>
        <taxon>Magnoliopsida</taxon>
        <taxon>eudicotyledons</taxon>
        <taxon>Gunneridae</taxon>
        <taxon>Pentapetalae</taxon>
        <taxon>asterids</taxon>
        <taxon>lamiids</taxon>
        <taxon>Solanales</taxon>
        <taxon>Solanaceae</taxon>
        <taxon>Solanoideae</taxon>
        <taxon>Datureae</taxon>
        <taxon>Datura</taxon>
    </lineage>
</organism>
<protein>
    <submittedName>
        <fullName evidence="3">Uncharacterized protein</fullName>
    </submittedName>
</protein>
<feature type="coiled-coil region" evidence="1">
    <location>
        <begin position="7"/>
        <end position="34"/>
    </location>
</feature>
<keyword evidence="1" id="KW-0175">Coiled coil</keyword>
<dbReference type="EMBL" id="JACEIK010000303">
    <property type="protein sequence ID" value="MCD7454474.1"/>
    <property type="molecule type" value="Genomic_DNA"/>
</dbReference>